<evidence type="ECO:0000313" key="4">
    <source>
        <dbReference type="Proteomes" id="UP001652620"/>
    </source>
</evidence>
<evidence type="ECO:0000259" key="2">
    <source>
        <dbReference type="Pfam" id="PF00248"/>
    </source>
</evidence>
<dbReference type="Gene3D" id="3.20.20.100">
    <property type="entry name" value="NADP-dependent oxidoreductase domain"/>
    <property type="match status" value="1"/>
</dbReference>
<dbReference type="InterPro" id="IPR023210">
    <property type="entry name" value="NADP_OxRdtase_dom"/>
</dbReference>
<dbReference type="RefSeq" id="XP_011201014.1">
    <property type="nucleotide sequence ID" value="XM_011202712.2"/>
</dbReference>
<dbReference type="PANTHER" id="PTHR11732">
    <property type="entry name" value="ALDO/KETO REDUCTASE"/>
    <property type="match status" value="1"/>
</dbReference>
<sequence length="326" mass="37421">MAFNKFLRLSNGPDMPAFGLRLYQVKRDDVSVILNDAIEAGYRLFETSPSYNNQSDVGDVLTAWLKGNKIRREELFIVTNLPVSNNRPHEVEDTLKESLKKLQLDYVDLYLVEAPFAIKMENEEVFKRDSAGNALLDEATDHVAIWGIMEELMSTGLTKSIGLGNFNVDQIQHIVETRKMIPHVLQIEYHVYLQQPELIDYCRSANITLLTYAALGAVNKPDKSQRVSVLDKDEIPILDLPELREIAAAHKKTPAQVAFRWIIDKKMALTVKSSNNERIRSNIDIFDFSLTKEEMEKLNALDRNRRFVDFSQYKGIEKHPNYPFTT</sequence>
<evidence type="ECO:0000313" key="3">
    <source>
        <dbReference type="EMBL" id="JAC35607.1"/>
    </source>
</evidence>
<reference evidence="4" key="3">
    <citation type="submission" date="2025-05" db="UniProtKB">
        <authorList>
            <consortium name="RefSeq"/>
        </authorList>
    </citation>
    <scope>NUCLEOTIDE SEQUENCE [LARGE SCALE GENOMIC DNA]</scope>
</reference>
<gene>
    <name evidence="3" type="primary">AK1C4</name>
    <name evidence="5" type="synonym">LOC105224584</name>
</gene>
<dbReference type="InterPro" id="IPR020471">
    <property type="entry name" value="AKR"/>
</dbReference>
<name>A0A034V0D5_BACDO</name>
<dbReference type="InterPro" id="IPR036812">
    <property type="entry name" value="NAD(P)_OxRdtase_dom_sf"/>
</dbReference>
<dbReference type="GeneID" id="105224584"/>
<dbReference type="Pfam" id="PF00248">
    <property type="entry name" value="Aldo_ket_red"/>
    <property type="match status" value="1"/>
</dbReference>
<organism evidence="3">
    <name type="scientific">Bactrocera dorsalis</name>
    <name type="common">Oriental fruit fly</name>
    <name type="synonym">Dacus dorsalis</name>
    <dbReference type="NCBI Taxonomy" id="27457"/>
    <lineage>
        <taxon>Eukaryota</taxon>
        <taxon>Metazoa</taxon>
        <taxon>Ecdysozoa</taxon>
        <taxon>Arthropoda</taxon>
        <taxon>Hexapoda</taxon>
        <taxon>Insecta</taxon>
        <taxon>Pterygota</taxon>
        <taxon>Neoptera</taxon>
        <taxon>Endopterygota</taxon>
        <taxon>Diptera</taxon>
        <taxon>Brachycera</taxon>
        <taxon>Muscomorpha</taxon>
        <taxon>Tephritoidea</taxon>
        <taxon>Tephritidae</taxon>
        <taxon>Bactrocera</taxon>
        <taxon>Bactrocera</taxon>
    </lineage>
</organism>
<reference evidence="3" key="1">
    <citation type="journal article" date="2014" name="BMC Genomics">
        <title>Characterizing the developmental transcriptome of the oriental fruit fly, Bactrocera dorsalis (Diptera: Tephritidae) through comparative genomic analysis with Drosophila melanogaster utilizing modENCODE datasets.</title>
        <authorList>
            <person name="Geib S.M."/>
            <person name="Calla B."/>
            <person name="Hall B."/>
            <person name="Hou S."/>
            <person name="Manoukis N.C."/>
        </authorList>
    </citation>
    <scope>NUCLEOTIDE SEQUENCE</scope>
    <source>
        <strain evidence="3">Punador</strain>
    </source>
</reference>
<dbReference type="OMA" id="RHFHCAS"/>
<dbReference type="EMBL" id="GAKP01023351">
    <property type="protein sequence ID" value="JAC35607.1"/>
    <property type="molecule type" value="Transcribed_RNA"/>
</dbReference>
<evidence type="ECO:0000256" key="1">
    <source>
        <dbReference type="PIRSR" id="PIRSR000097-1"/>
    </source>
</evidence>
<feature type="domain" description="NADP-dependent oxidoreductase" evidence="2">
    <location>
        <begin position="24"/>
        <end position="302"/>
    </location>
</feature>
<dbReference type="SUPFAM" id="SSF51430">
    <property type="entry name" value="NAD(P)-linked oxidoreductase"/>
    <property type="match status" value="1"/>
</dbReference>
<accession>A0A034V0D5</accession>
<dbReference type="PIRSF" id="PIRSF000097">
    <property type="entry name" value="AKR"/>
    <property type="match status" value="1"/>
</dbReference>
<keyword evidence="4" id="KW-1185">Reference proteome</keyword>
<dbReference type="PRINTS" id="PR00069">
    <property type="entry name" value="ALDKETRDTASE"/>
</dbReference>
<dbReference type="AlphaFoldDB" id="A0A034V0D5"/>
<dbReference type="OrthoDB" id="416253at2759"/>
<protein>
    <submittedName>
        <fullName evidence="5">Aldo-keto reductase family 1 member C1 homolog</fullName>
    </submittedName>
    <submittedName>
        <fullName evidence="3">Aldo-keto reductase family 1 member C4</fullName>
    </submittedName>
</protein>
<dbReference type="KEGG" id="bdr:105224584"/>
<reference evidence="5" key="2">
    <citation type="submission" date="2025-04" db="UniProtKB">
        <authorList>
            <consortium name="RefSeq"/>
        </authorList>
    </citation>
    <scope>IDENTIFICATION</scope>
    <source>
        <strain evidence="5">Punador</strain>
    </source>
</reference>
<feature type="active site" description="Proton donor" evidence="1">
    <location>
        <position position="51"/>
    </location>
</feature>
<dbReference type="Proteomes" id="UP001652620">
    <property type="component" value="Chromosome 2"/>
</dbReference>
<proteinExistence type="predicted"/>
<evidence type="ECO:0000313" key="5">
    <source>
        <dbReference type="RefSeq" id="XP_011201014.1"/>
    </source>
</evidence>
<dbReference type="GO" id="GO:0016491">
    <property type="term" value="F:oxidoreductase activity"/>
    <property type="evidence" value="ECO:0007669"/>
    <property type="project" value="InterPro"/>
</dbReference>